<accession>A0A8J5VLZ0</accession>
<organism evidence="2 3">
    <name type="scientific">Zizania palustris</name>
    <name type="common">Northern wild rice</name>
    <dbReference type="NCBI Taxonomy" id="103762"/>
    <lineage>
        <taxon>Eukaryota</taxon>
        <taxon>Viridiplantae</taxon>
        <taxon>Streptophyta</taxon>
        <taxon>Embryophyta</taxon>
        <taxon>Tracheophyta</taxon>
        <taxon>Spermatophyta</taxon>
        <taxon>Magnoliopsida</taxon>
        <taxon>Liliopsida</taxon>
        <taxon>Poales</taxon>
        <taxon>Poaceae</taxon>
        <taxon>BOP clade</taxon>
        <taxon>Oryzoideae</taxon>
        <taxon>Oryzeae</taxon>
        <taxon>Zizaniinae</taxon>
        <taxon>Zizania</taxon>
    </lineage>
</organism>
<dbReference type="EMBL" id="JAAALK010000288">
    <property type="protein sequence ID" value="KAG8052758.1"/>
    <property type="molecule type" value="Genomic_DNA"/>
</dbReference>
<reference evidence="2" key="1">
    <citation type="journal article" date="2021" name="bioRxiv">
        <title>Whole Genome Assembly and Annotation of Northern Wild Rice, Zizania palustris L., Supports a Whole Genome Duplication in the Zizania Genus.</title>
        <authorList>
            <person name="Haas M."/>
            <person name="Kono T."/>
            <person name="Macchietto M."/>
            <person name="Millas R."/>
            <person name="McGilp L."/>
            <person name="Shao M."/>
            <person name="Duquette J."/>
            <person name="Hirsch C.N."/>
            <person name="Kimball J."/>
        </authorList>
    </citation>
    <scope>NUCLEOTIDE SEQUENCE</scope>
    <source>
        <tissue evidence="2">Fresh leaf tissue</tissue>
    </source>
</reference>
<proteinExistence type="predicted"/>
<name>A0A8J5VLZ0_ZIZPA</name>
<keyword evidence="3" id="KW-1185">Reference proteome</keyword>
<feature type="compositionally biased region" description="Pro residues" evidence="1">
    <location>
        <begin position="34"/>
        <end position="43"/>
    </location>
</feature>
<comment type="caution">
    <text evidence="2">The sequence shown here is derived from an EMBL/GenBank/DDBJ whole genome shotgun (WGS) entry which is preliminary data.</text>
</comment>
<evidence type="ECO:0000256" key="1">
    <source>
        <dbReference type="SAM" id="MobiDB-lite"/>
    </source>
</evidence>
<evidence type="ECO:0000313" key="3">
    <source>
        <dbReference type="Proteomes" id="UP000729402"/>
    </source>
</evidence>
<dbReference type="AlphaFoldDB" id="A0A8J5VLZ0"/>
<reference evidence="2" key="2">
    <citation type="submission" date="2021-02" db="EMBL/GenBank/DDBJ databases">
        <authorList>
            <person name="Kimball J.A."/>
            <person name="Haas M.W."/>
            <person name="Macchietto M."/>
            <person name="Kono T."/>
            <person name="Duquette J."/>
            <person name="Shao M."/>
        </authorList>
    </citation>
    <scope>NUCLEOTIDE SEQUENCE</scope>
    <source>
        <tissue evidence="2">Fresh leaf tissue</tissue>
    </source>
</reference>
<dbReference type="Proteomes" id="UP000729402">
    <property type="component" value="Unassembled WGS sequence"/>
</dbReference>
<evidence type="ECO:0000313" key="2">
    <source>
        <dbReference type="EMBL" id="KAG8052758.1"/>
    </source>
</evidence>
<protein>
    <submittedName>
        <fullName evidence="2">Uncharacterized protein</fullName>
    </submittedName>
</protein>
<gene>
    <name evidence="2" type="ORF">GUJ93_ZPchr0001g29616</name>
</gene>
<sequence length="120" mass="12379">MVKGPRRLSPAHSSASHSEWGYSSEGARSEPEDPPVVPDPVQPDRPSTEGAGGVPIPSNPSEPTPRAGLEALATEATPSPRILLRATQPRRGSLSALGGAGRPIAWTEGAGDHSCSVKEV</sequence>
<feature type="region of interest" description="Disordered" evidence="1">
    <location>
        <begin position="1"/>
        <end position="120"/>
    </location>
</feature>